<evidence type="ECO:0000256" key="1">
    <source>
        <dbReference type="ARBA" id="ARBA00006484"/>
    </source>
</evidence>
<dbReference type="Pfam" id="PF00106">
    <property type="entry name" value="adh_short"/>
    <property type="match status" value="1"/>
</dbReference>
<dbReference type="Proteomes" id="UP001165205">
    <property type="component" value="Unassembled WGS sequence"/>
</dbReference>
<proteinExistence type="inferred from homology"/>
<dbReference type="GO" id="GO:0000140">
    <property type="term" value="F:acylglycerone-phosphate reductase (NADP+) activity"/>
    <property type="evidence" value="ECO:0007669"/>
    <property type="project" value="TreeGrafter"/>
</dbReference>
<evidence type="ECO:0000256" key="2">
    <source>
        <dbReference type="ARBA" id="ARBA00023002"/>
    </source>
</evidence>
<dbReference type="PRINTS" id="PR00081">
    <property type="entry name" value="GDHRDH"/>
</dbReference>
<organism evidence="3 4">
    <name type="scientific">Aspergillus oryzae</name>
    <name type="common">Yellow koji mold</name>
    <dbReference type="NCBI Taxonomy" id="5062"/>
    <lineage>
        <taxon>Eukaryota</taxon>
        <taxon>Fungi</taxon>
        <taxon>Dikarya</taxon>
        <taxon>Ascomycota</taxon>
        <taxon>Pezizomycotina</taxon>
        <taxon>Eurotiomycetes</taxon>
        <taxon>Eurotiomycetidae</taxon>
        <taxon>Eurotiales</taxon>
        <taxon>Aspergillaceae</taxon>
        <taxon>Aspergillus</taxon>
        <taxon>Aspergillus subgen. Circumdati</taxon>
    </lineage>
</organism>
<dbReference type="InterPro" id="IPR036291">
    <property type="entry name" value="NAD(P)-bd_dom_sf"/>
</dbReference>
<comment type="similarity">
    <text evidence="1">Belongs to the short-chain dehydrogenases/reductases (SDR) family.</text>
</comment>
<comment type="caution">
    <text evidence="3">The sequence shown here is derived from an EMBL/GenBank/DDBJ whole genome shotgun (WGS) entry which is preliminary data.</text>
</comment>
<accession>A0AAN4Y852</accession>
<dbReference type="GO" id="GO:0005811">
    <property type="term" value="C:lipid droplet"/>
    <property type="evidence" value="ECO:0007669"/>
    <property type="project" value="TreeGrafter"/>
</dbReference>
<sequence length="161" mass="17177">MTTETSFLPSVLITGCSAGGIGSALAETFHERGLHVFATARSTSKMAHLEKLPNITLLELDVTDPKSIESAVEVVTAKTGGKLNYLINNSGQSLVLPALDTSIEDAKRLFDVNLWGVVAVTQAFSPLILATKGTIVNVASLAAFFRSPWLSSSLLYSHSWI</sequence>
<reference evidence="3" key="1">
    <citation type="submission" date="2023-04" db="EMBL/GenBank/DDBJ databases">
        <title>Aspergillus oryzae NBRC 4228.</title>
        <authorList>
            <person name="Ichikawa N."/>
            <person name="Sato H."/>
            <person name="Tonouchi N."/>
        </authorList>
    </citation>
    <scope>NUCLEOTIDE SEQUENCE</scope>
    <source>
        <strain evidence="3">NBRC 4228</strain>
    </source>
</reference>
<dbReference type="GO" id="GO:0004806">
    <property type="term" value="F:triacylglycerol lipase activity"/>
    <property type="evidence" value="ECO:0007669"/>
    <property type="project" value="TreeGrafter"/>
</dbReference>
<dbReference type="AlphaFoldDB" id="A0AAN4Y852"/>
<evidence type="ECO:0000313" key="3">
    <source>
        <dbReference type="EMBL" id="GMG24073.1"/>
    </source>
</evidence>
<protein>
    <submittedName>
        <fullName evidence="3">Unnamed protein product</fullName>
    </submittedName>
</protein>
<dbReference type="SUPFAM" id="SSF51735">
    <property type="entry name" value="NAD(P)-binding Rossmann-fold domains"/>
    <property type="match status" value="1"/>
</dbReference>
<dbReference type="GO" id="GO:0005783">
    <property type="term" value="C:endoplasmic reticulum"/>
    <property type="evidence" value="ECO:0007669"/>
    <property type="project" value="TreeGrafter"/>
</dbReference>
<evidence type="ECO:0000313" key="4">
    <source>
        <dbReference type="Proteomes" id="UP001165205"/>
    </source>
</evidence>
<gene>
    <name evidence="3" type="ORF">Aory04_000139100</name>
</gene>
<name>A0AAN4Y852_ASPOZ</name>
<dbReference type="InterPro" id="IPR002347">
    <property type="entry name" value="SDR_fam"/>
</dbReference>
<dbReference type="Gene3D" id="3.40.50.720">
    <property type="entry name" value="NAD(P)-binding Rossmann-like Domain"/>
    <property type="match status" value="1"/>
</dbReference>
<dbReference type="PANTHER" id="PTHR44169:SF6">
    <property type="entry name" value="NADPH-DEPENDENT 1-ACYLDIHYDROXYACETONE PHOSPHATE REDUCTASE"/>
    <property type="match status" value="1"/>
</dbReference>
<dbReference type="PANTHER" id="PTHR44169">
    <property type="entry name" value="NADPH-DEPENDENT 1-ACYLDIHYDROXYACETONE PHOSPHATE REDUCTASE"/>
    <property type="match status" value="1"/>
</dbReference>
<keyword evidence="2" id="KW-0560">Oxidoreductase</keyword>
<dbReference type="EMBL" id="BSYA01000008">
    <property type="protein sequence ID" value="GMG24073.1"/>
    <property type="molecule type" value="Genomic_DNA"/>
</dbReference>
<dbReference type="GO" id="GO:0006654">
    <property type="term" value="P:phosphatidic acid biosynthetic process"/>
    <property type="evidence" value="ECO:0007669"/>
    <property type="project" value="TreeGrafter"/>
</dbReference>
<dbReference type="GO" id="GO:0019433">
    <property type="term" value="P:triglyceride catabolic process"/>
    <property type="evidence" value="ECO:0007669"/>
    <property type="project" value="TreeGrafter"/>
</dbReference>